<dbReference type="GO" id="GO:0005975">
    <property type="term" value="P:carbohydrate metabolic process"/>
    <property type="evidence" value="ECO:0007669"/>
    <property type="project" value="InterPro"/>
</dbReference>
<proteinExistence type="predicted"/>
<dbReference type="EMBL" id="ML978246">
    <property type="protein sequence ID" value="KAF2026257.1"/>
    <property type="molecule type" value="Genomic_DNA"/>
</dbReference>
<organism evidence="2 3">
    <name type="scientific">Setomelanomma holmii</name>
    <dbReference type="NCBI Taxonomy" id="210430"/>
    <lineage>
        <taxon>Eukaryota</taxon>
        <taxon>Fungi</taxon>
        <taxon>Dikarya</taxon>
        <taxon>Ascomycota</taxon>
        <taxon>Pezizomycotina</taxon>
        <taxon>Dothideomycetes</taxon>
        <taxon>Pleosporomycetidae</taxon>
        <taxon>Pleosporales</taxon>
        <taxon>Pleosporineae</taxon>
        <taxon>Phaeosphaeriaceae</taxon>
        <taxon>Setomelanomma</taxon>
    </lineage>
</organism>
<accession>A0A9P4H3C7</accession>
<dbReference type="InterPro" id="IPR017853">
    <property type="entry name" value="GH"/>
</dbReference>
<name>A0A9P4H3C7_9PLEO</name>
<reference evidence="2" key="1">
    <citation type="journal article" date="2020" name="Stud. Mycol.">
        <title>101 Dothideomycetes genomes: a test case for predicting lifestyles and emergence of pathogens.</title>
        <authorList>
            <person name="Haridas S."/>
            <person name="Albert R."/>
            <person name="Binder M."/>
            <person name="Bloem J."/>
            <person name="Labutti K."/>
            <person name="Salamov A."/>
            <person name="Andreopoulos B."/>
            <person name="Baker S."/>
            <person name="Barry K."/>
            <person name="Bills G."/>
            <person name="Bluhm B."/>
            <person name="Cannon C."/>
            <person name="Castanera R."/>
            <person name="Culley D."/>
            <person name="Daum C."/>
            <person name="Ezra D."/>
            <person name="Gonzalez J."/>
            <person name="Henrissat B."/>
            <person name="Kuo A."/>
            <person name="Liang C."/>
            <person name="Lipzen A."/>
            <person name="Lutzoni F."/>
            <person name="Magnuson J."/>
            <person name="Mondo S."/>
            <person name="Nolan M."/>
            <person name="Ohm R."/>
            <person name="Pangilinan J."/>
            <person name="Park H.-J."/>
            <person name="Ramirez L."/>
            <person name="Alfaro M."/>
            <person name="Sun H."/>
            <person name="Tritt A."/>
            <person name="Yoshinaga Y."/>
            <person name="Zwiers L.-H."/>
            <person name="Turgeon B."/>
            <person name="Goodwin S."/>
            <person name="Spatafora J."/>
            <person name="Crous P."/>
            <person name="Grigoriev I."/>
        </authorList>
    </citation>
    <scope>NUCLEOTIDE SEQUENCE</scope>
    <source>
        <strain evidence="2">CBS 110217</strain>
    </source>
</reference>
<evidence type="ECO:0000259" key="1">
    <source>
        <dbReference type="SMART" id="SM00642"/>
    </source>
</evidence>
<dbReference type="OrthoDB" id="1740265at2759"/>
<sequence length="695" mass="79132">MADRKDSAASEIDIYELRRESFLLWTPGVEQSPELVIGKLDTDHPGTIVTEQTFELAEEPKSVWQVKASLLNLSDGMYHYWFKVKDTSPRNFGPMLVTDPLAYAVDYRVTRYPRDDETNAQWRQPAAVIVLKGDSLIPCDPTGVEFKSGTAPPLRNLPLNTELIIYELPTSWSRAGKEPGDDEERDVGSFLDVQALLDESIEGGNFSSIDTVRVGAHLLELGINGLELLPPADSKARREWGYATANYFAPDYDLGLPVQHDISEPMEDLVAVVDACHKNGIRFITDDVMAFGHDPYIHIAYQQFHISPSAEPNNPDSFQSSRNNEKRDGWGGESWRYINPIDAYEPLTGIMATTLCPAWEFHRLQLRRWMTDFQVDGLRLDSVNNIGNWDFISRFTKDGKDHFRSRYAKETSEDCYGRFLVIAEELAVPLDMIRSGTVDALWNETFQGLLRAAILGESADTGTNFEWTVRKMIDCRHLGFTTGTQAVNYITSHDVAGYRKERLYDFLNSNRIYEKEQRTKLAFVCLLTAVGIPMIFAGEEFCDQMDRHDLDKNSGQEKQIDPVNFTRRDEPWRRKVFDCNARLIALRKRSQALGVIDTDFVHMDFSNGRRVMAWQRGDTSKHDPVVVVANFSDQDMRGSEYVVHKWPATPERKKWREVVEDQTVATNETGKVALGPWEARVFETFTPPTNIPDPS</sequence>
<dbReference type="SUPFAM" id="SSF51445">
    <property type="entry name" value="(Trans)glycosidases"/>
    <property type="match status" value="1"/>
</dbReference>
<dbReference type="PANTHER" id="PTHR43002">
    <property type="entry name" value="GLYCOGEN DEBRANCHING ENZYME"/>
    <property type="match status" value="1"/>
</dbReference>
<dbReference type="Pfam" id="PF00128">
    <property type="entry name" value="Alpha-amylase"/>
    <property type="match status" value="1"/>
</dbReference>
<keyword evidence="2" id="KW-0378">Hydrolase</keyword>
<keyword evidence="3" id="KW-1185">Reference proteome</keyword>
<gene>
    <name evidence="2" type="ORF">EK21DRAFT_115939</name>
</gene>
<evidence type="ECO:0000313" key="3">
    <source>
        <dbReference type="Proteomes" id="UP000799777"/>
    </source>
</evidence>
<dbReference type="SMART" id="SM00642">
    <property type="entry name" value="Aamy"/>
    <property type="match status" value="1"/>
</dbReference>
<dbReference type="AlphaFoldDB" id="A0A9P4H3C7"/>
<evidence type="ECO:0000313" key="2">
    <source>
        <dbReference type="EMBL" id="KAF2026257.1"/>
    </source>
</evidence>
<dbReference type="InterPro" id="IPR006047">
    <property type="entry name" value="GH13_cat_dom"/>
</dbReference>
<dbReference type="Gene3D" id="3.20.20.80">
    <property type="entry name" value="Glycosidases"/>
    <property type="match status" value="1"/>
</dbReference>
<dbReference type="GO" id="GO:0016798">
    <property type="term" value="F:hydrolase activity, acting on glycosyl bonds"/>
    <property type="evidence" value="ECO:0007669"/>
    <property type="project" value="UniProtKB-KW"/>
</dbReference>
<protein>
    <submittedName>
        <fullName evidence="2">Glycoside hydrolase</fullName>
    </submittedName>
</protein>
<comment type="caution">
    <text evidence="2">The sequence shown here is derived from an EMBL/GenBank/DDBJ whole genome shotgun (WGS) entry which is preliminary data.</text>
</comment>
<feature type="domain" description="Glycosyl hydrolase family 13 catalytic" evidence="1">
    <location>
        <begin position="168"/>
        <end position="593"/>
    </location>
</feature>
<dbReference type="Proteomes" id="UP000799777">
    <property type="component" value="Unassembled WGS sequence"/>
</dbReference>